<sequence length="292" mass="31949">MALADGVSVFLDEAVHVVGHVQRVVADDELGLAKSGLLEHLVGGRLVEVLVHLFDPGGVVTGRQTGLLVQQGQHTHAVLDKVDAGLVVGKVYEQPLDLLLDVLFLLQLEHVLVELLLQLLVGVVDAELLERVLLEVLESVDIKHSNERVDVLLHLRRTEVRVDVVHEPVEQRRINIFGKRVSGHERLLVVQVGDDLFRTRGDLFLDTPLCERARVDAQKRTCLDQVGLVGGQLRVVAGGGDVDVTDVEQRGQDLVDLALARLVDADERQRVVGELEVQRVVDAGDCSGTSLV</sequence>
<protein>
    <submittedName>
        <fullName evidence="1">Uncharacterized protein</fullName>
    </submittedName>
</protein>
<dbReference type="EMBL" id="CP138899">
    <property type="protein sequence ID" value="WPK27202.1"/>
    <property type="molecule type" value="Genomic_DNA"/>
</dbReference>
<dbReference type="RefSeq" id="XP_062879580.1">
    <property type="nucleotide sequence ID" value="XM_063023509.1"/>
</dbReference>
<organism evidence="1 2">
    <name type="scientific">Australozyma saopauloensis</name>
    <dbReference type="NCBI Taxonomy" id="291208"/>
    <lineage>
        <taxon>Eukaryota</taxon>
        <taxon>Fungi</taxon>
        <taxon>Dikarya</taxon>
        <taxon>Ascomycota</taxon>
        <taxon>Saccharomycotina</taxon>
        <taxon>Pichiomycetes</taxon>
        <taxon>Metschnikowiaceae</taxon>
        <taxon>Australozyma</taxon>
    </lineage>
</organism>
<dbReference type="GeneID" id="88175639"/>
<name>A0AAX4HG25_9ASCO</name>
<gene>
    <name evidence="1" type="ORF">PUMCH_004579</name>
</gene>
<dbReference type="Proteomes" id="UP001338582">
    <property type="component" value="Chromosome 6"/>
</dbReference>
<reference evidence="1 2" key="1">
    <citation type="submission" date="2023-10" db="EMBL/GenBank/DDBJ databases">
        <title>Draft Genome Sequence of Candida saopaulonensis from a very Premature Infant with Sepsis.</title>
        <authorList>
            <person name="Ning Y."/>
            <person name="Dai R."/>
            <person name="Xiao M."/>
            <person name="Xu Y."/>
            <person name="Yan Q."/>
            <person name="Zhang L."/>
        </authorList>
    </citation>
    <scope>NUCLEOTIDE SEQUENCE [LARGE SCALE GENOMIC DNA]</scope>
    <source>
        <strain evidence="1 2">19XY460</strain>
    </source>
</reference>
<evidence type="ECO:0000313" key="1">
    <source>
        <dbReference type="EMBL" id="WPK27202.1"/>
    </source>
</evidence>
<keyword evidence="2" id="KW-1185">Reference proteome</keyword>
<proteinExistence type="predicted"/>
<accession>A0AAX4HG25</accession>
<evidence type="ECO:0000313" key="2">
    <source>
        <dbReference type="Proteomes" id="UP001338582"/>
    </source>
</evidence>
<dbReference type="KEGG" id="asau:88175639"/>
<dbReference type="AlphaFoldDB" id="A0AAX4HG25"/>